<keyword evidence="3 6" id="KW-0238">DNA-binding</keyword>
<dbReference type="GO" id="GO:0006310">
    <property type="term" value="P:DNA recombination"/>
    <property type="evidence" value="ECO:0007669"/>
    <property type="project" value="UniProtKB-UniRule"/>
</dbReference>
<feature type="domain" description="Helix-hairpin-helix DNA-binding motif class 1" evidence="7">
    <location>
        <begin position="108"/>
        <end position="127"/>
    </location>
</feature>
<dbReference type="CDD" id="cd14332">
    <property type="entry name" value="UBA_RuvA_C"/>
    <property type="match status" value="1"/>
</dbReference>
<evidence type="ECO:0000256" key="1">
    <source>
        <dbReference type="ARBA" id="ARBA00022490"/>
    </source>
</evidence>
<name>A0A0G0DWS2_9BACT</name>
<dbReference type="InterPro" id="IPR003583">
    <property type="entry name" value="Hlx-hairpin-Hlx_DNA-bd_motif"/>
</dbReference>
<proteinExistence type="inferred from homology"/>
<dbReference type="InterPro" id="IPR036267">
    <property type="entry name" value="RuvA_C_sf"/>
</dbReference>
<comment type="domain">
    <text evidence="6">Has three domains with a flexible linker between the domains II and III and assumes an 'L' shape. Domain III is highly mobile and contacts RuvB.</text>
</comment>
<comment type="function">
    <text evidence="6">The RuvA-RuvB-RuvC complex processes Holliday junction (HJ) DNA during genetic recombination and DNA repair, while the RuvA-RuvB complex plays an important role in the rescue of blocked DNA replication forks via replication fork reversal (RFR). RuvA specifically binds to HJ cruciform DNA, conferring on it an open structure. The RuvB hexamer acts as an ATP-dependent pump, pulling dsDNA into and through the RuvAB complex. HJ branch migration allows RuvC to scan DNA until it finds its consensus sequence, where it cleaves and resolves the cruciform DNA.</text>
</comment>
<keyword evidence="8" id="KW-0378">Hydrolase</keyword>
<dbReference type="GO" id="GO:0009379">
    <property type="term" value="C:Holliday junction helicase complex"/>
    <property type="evidence" value="ECO:0007669"/>
    <property type="project" value="InterPro"/>
</dbReference>
<accession>A0A0G0DWS2</accession>
<gene>
    <name evidence="6" type="primary">ruvA</name>
    <name evidence="8" type="ORF">UR53_C0001G0092</name>
</gene>
<comment type="caution">
    <text evidence="6">Lacks conserved residue(s) required for the propagation of feature annotation.</text>
</comment>
<sequence>MISLIVGKIVSKEENKIVVITAGGIGYEILVNIATVSEWQVGTEVQLLTYLVVRENAMELCGFKDQAERELFLQFLTVTGIGPKSALHLLSLGTVAEISGAISRSDVDYLIKVSGVGRKTAERIVVELKNKINKQGTIRNEQLGNEDGVVGDVVEGLISLGYTKEIVREAVKKIDATNKSAEELMKLVLKSLSAK</sequence>
<dbReference type="InterPro" id="IPR000085">
    <property type="entry name" value="RuvA"/>
</dbReference>
<dbReference type="GO" id="GO:0048476">
    <property type="term" value="C:Holliday junction resolvase complex"/>
    <property type="evidence" value="ECO:0007669"/>
    <property type="project" value="UniProtKB-UniRule"/>
</dbReference>
<feature type="domain" description="Helix-hairpin-helix DNA-binding motif class 1" evidence="7">
    <location>
        <begin position="73"/>
        <end position="92"/>
    </location>
</feature>
<dbReference type="GO" id="GO:0005524">
    <property type="term" value="F:ATP binding"/>
    <property type="evidence" value="ECO:0007669"/>
    <property type="project" value="InterPro"/>
</dbReference>
<protein>
    <recommendedName>
        <fullName evidence="6">Holliday junction branch migration complex subunit RuvA</fullName>
    </recommendedName>
</protein>
<dbReference type="Pfam" id="PF01330">
    <property type="entry name" value="RuvA_N"/>
    <property type="match status" value="1"/>
</dbReference>
<evidence type="ECO:0000256" key="4">
    <source>
        <dbReference type="ARBA" id="ARBA00023172"/>
    </source>
</evidence>
<comment type="similarity">
    <text evidence="6">Belongs to the RuvA family.</text>
</comment>
<evidence type="ECO:0000256" key="3">
    <source>
        <dbReference type="ARBA" id="ARBA00023125"/>
    </source>
</evidence>
<evidence type="ECO:0000256" key="6">
    <source>
        <dbReference type="HAMAP-Rule" id="MF_00031"/>
    </source>
</evidence>
<evidence type="ECO:0000313" key="9">
    <source>
        <dbReference type="Proteomes" id="UP000034927"/>
    </source>
</evidence>
<reference evidence="8 9" key="1">
    <citation type="journal article" date="2015" name="Nature">
        <title>rRNA introns, odd ribosomes, and small enigmatic genomes across a large radiation of phyla.</title>
        <authorList>
            <person name="Brown C.T."/>
            <person name="Hug L.A."/>
            <person name="Thomas B.C."/>
            <person name="Sharon I."/>
            <person name="Castelle C.J."/>
            <person name="Singh A."/>
            <person name="Wilkins M.J."/>
            <person name="Williams K.H."/>
            <person name="Banfield J.F."/>
        </authorList>
    </citation>
    <scope>NUCLEOTIDE SEQUENCE [LARGE SCALE GENOMIC DNA]</scope>
</reference>
<dbReference type="Proteomes" id="UP000034927">
    <property type="component" value="Unassembled WGS sequence"/>
</dbReference>
<keyword evidence="8" id="KW-0547">Nucleotide-binding</keyword>
<feature type="region of interest" description="Domain III" evidence="6">
    <location>
        <begin position="150"/>
        <end position="195"/>
    </location>
</feature>
<feature type="region of interest" description="Domain I" evidence="6">
    <location>
        <begin position="1"/>
        <end position="64"/>
    </location>
</feature>
<evidence type="ECO:0000256" key="5">
    <source>
        <dbReference type="ARBA" id="ARBA00023204"/>
    </source>
</evidence>
<comment type="subcellular location">
    <subcellularLocation>
        <location evidence="6">Cytoplasm</location>
    </subcellularLocation>
</comment>
<evidence type="ECO:0000313" key="8">
    <source>
        <dbReference type="EMBL" id="KKP59592.1"/>
    </source>
</evidence>
<dbReference type="Gene3D" id="1.10.8.10">
    <property type="entry name" value="DNA helicase RuvA subunit, C-terminal domain"/>
    <property type="match status" value="1"/>
</dbReference>
<dbReference type="Pfam" id="PF07499">
    <property type="entry name" value="RuvA_C"/>
    <property type="match status" value="1"/>
</dbReference>
<keyword evidence="8" id="KW-0067">ATP-binding</keyword>
<organism evidence="8 9">
    <name type="scientific">Candidatus Magasanikbacteria bacterium GW2011_GWC2_34_16</name>
    <dbReference type="NCBI Taxonomy" id="1619045"/>
    <lineage>
        <taxon>Bacteria</taxon>
        <taxon>Candidatus Magasanikiibacteriota</taxon>
    </lineage>
</organism>
<keyword evidence="1 6" id="KW-0963">Cytoplasm</keyword>
<dbReference type="InterPro" id="IPR011114">
    <property type="entry name" value="RuvA_C"/>
</dbReference>
<dbReference type="PATRIC" id="fig|1619045.3.peg.98"/>
<dbReference type="InterPro" id="IPR010994">
    <property type="entry name" value="RuvA_2-like"/>
</dbReference>
<dbReference type="GO" id="GO:0006281">
    <property type="term" value="P:DNA repair"/>
    <property type="evidence" value="ECO:0007669"/>
    <property type="project" value="UniProtKB-UniRule"/>
</dbReference>
<dbReference type="HAMAP" id="MF_00031">
    <property type="entry name" value="DNA_HJ_migration_RuvA"/>
    <property type="match status" value="1"/>
</dbReference>
<dbReference type="SMART" id="SM00278">
    <property type="entry name" value="HhH1"/>
    <property type="match status" value="2"/>
</dbReference>
<comment type="subunit">
    <text evidence="6">Homotetramer. Forms an RuvA(8)-RuvB(12)-Holliday junction (HJ) complex. HJ DNA is sandwiched between 2 RuvA tetramers; dsDNA enters through RuvA and exits via RuvB. An RuvB hexamer assembles on each DNA strand where it exits the tetramer. Each RuvB hexamer is contacted by two RuvA subunits (via domain III) on 2 adjacent RuvB subunits; this complex drives branch migration. In the full resolvosome a probable DNA-RuvA(4)-RuvB(12)-RuvC(2) complex forms which resolves the HJ.</text>
</comment>
<dbReference type="Pfam" id="PF14520">
    <property type="entry name" value="HHH_5"/>
    <property type="match status" value="1"/>
</dbReference>
<evidence type="ECO:0000259" key="7">
    <source>
        <dbReference type="SMART" id="SM00278"/>
    </source>
</evidence>
<keyword evidence="2 6" id="KW-0227">DNA damage</keyword>
<dbReference type="InterPro" id="IPR012340">
    <property type="entry name" value="NA-bd_OB-fold"/>
</dbReference>
<comment type="caution">
    <text evidence="8">The sequence shown here is derived from an EMBL/GenBank/DDBJ whole genome shotgun (WGS) entry which is preliminary data.</text>
</comment>
<dbReference type="GO" id="GO:0009378">
    <property type="term" value="F:four-way junction helicase activity"/>
    <property type="evidence" value="ECO:0007669"/>
    <property type="project" value="InterPro"/>
</dbReference>
<keyword evidence="4 6" id="KW-0233">DNA recombination</keyword>
<dbReference type="SUPFAM" id="SSF50249">
    <property type="entry name" value="Nucleic acid-binding proteins"/>
    <property type="match status" value="1"/>
</dbReference>
<evidence type="ECO:0000256" key="2">
    <source>
        <dbReference type="ARBA" id="ARBA00022763"/>
    </source>
</evidence>
<dbReference type="SUPFAM" id="SSF46929">
    <property type="entry name" value="DNA helicase RuvA subunit, C-terminal domain"/>
    <property type="match status" value="1"/>
</dbReference>
<dbReference type="GO" id="GO:0005737">
    <property type="term" value="C:cytoplasm"/>
    <property type="evidence" value="ECO:0007669"/>
    <property type="project" value="UniProtKB-SubCell"/>
</dbReference>
<dbReference type="GO" id="GO:0000400">
    <property type="term" value="F:four-way junction DNA binding"/>
    <property type="evidence" value="ECO:0007669"/>
    <property type="project" value="UniProtKB-UniRule"/>
</dbReference>
<keyword evidence="5 6" id="KW-0234">DNA repair</keyword>
<dbReference type="SUPFAM" id="SSF47781">
    <property type="entry name" value="RuvA domain 2-like"/>
    <property type="match status" value="1"/>
</dbReference>
<dbReference type="Gene3D" id="1.10.150.20">
    <property type="entry name" value="5' to 3' exonuclease, C-terminal subdomain"/>
    <property type="match status" value="1"/>
</dbReference>
<dbReference type="Gene3D" id="2.40.50.140">
    <property type="entry name" value="Nucleic acid-binding proteins"/>
    <property type="match status" value="1"/>
</dbReference>
<dbReference type="InterPro" id="IPR013849">
    <property type="entry name" value="DNA_helicase_Holl-junc_RuvA_I"/>
</dbReference>
<dbReference type="NCBIfam" id="TIGR00084">
    <property type="entry name" value="ruvA"/>
    <property type="match status" value="1"/>
</dbReference>
<dbReference type="AlphaFoldDB" id="A0A0G0DWS2"/>
<dbReference type="EMBL" id="LBPO01000001">
    <property type="protein sequence ID" value="KKP59592.1"/>
    <property type="molecule type" value="Genomic_DNA"/>
</dbReference>
<keyword evidence="8" id="KW-0347">Helicase</keyword>